<accession>A0A422PZ81</accession>
<keyword evidence="1" id="KW-1133">Transmembrane helix</keyword>
<reference evidence="3 4" key="1">
    <citation type="journal article" date="2018" name="BMC Genomics">
        <title>Genomic comparison of Trypanosoma conorhini and Trypanosoma rangeli to Trypanosoma cruzi strains of high and low virulence.</title>
        <authorList>
            <person name="Bradwell K.R."/>
            <person name="Koparde V.N."/>
            <person name="Matveyev A.V."/>
            <person name="Serrano M.G."/>
            <person name="Alves J.M."/>
            <person name="Parikh H."/>
            <person name="Huang B."/>
            <person name="Lee V."/>
            <person name="Espinosa-Alvarez O."/>
            <person name="Ortiz P.A."/>
            <person name="Costa-Martins A.G."/>
            <person name="Teixeira M.M."/>
            <person name="Buck G.A."/>
        </authorList>
    </citation>
    <scope>NUCLEOTIDE SEQUENCE [LARGE SCALE GENOMIC DNA]</scope>
    <source>
        <strain evidence="3 4">025E</strain>
    </source>
</reference>
<sequence>MSAALQCVALLLFVSCQCPGLVSADAGGATVAALRRLREAVARHDVDEVNRVLRGQSLQRQLAFRAPSPLYWVANERTDSEDLLRITQALLDYFGESNYDYDRFHPLTRAARHHLGGVMAVLLNWPGTIKEVHARYLWCEDLLSLPESVRVIITPESPRCFREFIRVVDSEESELAKAARQHQRGAEDAVVEEFDWSNPFLNPPPGQKPNMKHFVMNPRAFVDFFEAVAYYFLGEWPPFYTTVYSAIVFAFNFLACVVFFGASRRRRR</sequence>
<dbReference type="EMBL" id="MKKU01000125">
    <property type="protein sequence ID" value="RNF23036.1"/>
    <property type="molecule type" value="Genomic_DNA"/>
</dbReference>
<keyword evidence="1" id="KW-0472">Membrane</keyword>
<name>A0A422PZ81_9TRYP</name>
<keyword evidence="1" id="KW-0812">Transmembrane</keyword>
<comment type="caution">
    <text evidence="3">The sequence shown here is derived from an EMBL/GenBank/DDBJ whole genome shotgun (WGS) entry which is preliminary data.</text>
</comment>
<feature type="transmembrane region" description="Helical" evidence="1">
    <location>
        <begin position="243"/>
        <end position="262"/>
    </location>
</feature>
<keyword evidence="2" id="KW-0732">Signal</keyword>
<keyword evidence="4" id="KW-1185">Reference proteome</keyword>
<dbReference type="RefSeq" id="XP_029230035.1">
    <property type="nucleotide sequence ID" value="XM_029369870.1"/>
</dbReference>
<feature type="signal peptide" evidence="2">
    <location>
        <begin position="1"/>
        <end position="24"/>
    </location>
</feature>
<dbReference type="AlphaFoldDB" id="A0A422PZ81"/>
<evidence type="ECO:0000313" key="4">
    <source>
        <dbReference type="Proteomes" id="UP000284403"/>
    </source>
</evidence>
<dbReference type="GeneID" id="40316558"/>
<evidence type="ECO:0000313" key="3">
    <source>
        <dbReference type="EMBL" id="RNF23036.1"/>
    </source>
</evidence>
<feature type="chain" id="PRO_5019158330" evidence="2">
    <location>
        <begin position="25"/>
        <end position="268"/>
    </location>
</feature>
<dbReference type="Proteomes" id="UP000284403">
    <property type="component" value="Unassembled WGS sequence"/>
</dbReference>
<gene>
    <name evidence="3" type="ORF">Tco025E_02947</name>
</gene>
<evidence type="ECO:0000256" key="2">
    <source>
        <dbReference type="SAM" id="SignalP"/>
    </source>
</evidence>
<proteinExistence type="predicted"/>
<evidence type="ECO:0000256" key="1">
    <source>
        <dbReference type="SAM" id="Phobius"/>
    </source>
</evidence>
<dbReference type="OrthoDB" id="243631at2759"/>
<protein>
    <submittedName>
        <fullName evidence="3">Uncharacterized protein</fullName>
    </submittedName>
</protein>
<organism evidence="3 4">
    <name type="scientific">Trypanosoma conorhini</name>
    <dbReference type="NCBI Taxonomy" id="83891"/>
    <lineage>
        <taxon>Eukaryota</taxon>
        <taxon>Discoba</taxon>
        <taxon>Euglenozoa</taxon>
        <taxon>Kinetoplastea</taxon>
        <taxon>Metakinetoplastina</taxon>
        <taxon>Trypanosomatida</taxon>
        <taxon>Trypanosomatidae</taxon>
        <taxon>Trypanosoma</taxon>
    </lineage>
</organism>